<protein>
    <recommendedName>
        <fullName evidence="3">Carboxylic ester hydrolase</fullName>
        <ecNumber evidence="3">3.1.1.-</ecNumber>
    </recommendedName>
</protein>
<feature type="chain" id="PRO_5044963159" description="Carboxylic ester hydrolase" evidence="3">
    <location>
        <begin position="25"/>
        <end position="544"/>
    </location>
</feature>
<gene>
    <name evidence="5" type="ORF">ACFONA_18545</name>
</gene>
<dbReference type="EMBL" id="JBHRXP010000011">
    <property type="protein sequence ID" value="MFC3582175.1"/>
    <property type="molecule type" value="Genomic_DNA"/>
</dbReference>
<dbReference type="InterPro" id="IPR029058">
    <property type="entry name" value="AB_hydrolase_fold"/>
</dbReference>
<keyword evidence="6" id="KW-1185">Reference proteome</keyword>
<comment type="similarity">
    <text evidence="1 3">Belongs to the type-B carboxylesterase/lipase family.</text>
</comment>
<comment type="caution">
    <text evidence="5">The sequence shown here is derived from an EMBL/GenBank/DDBJ whole genome shotgun (WGS) entry which is preliminary data.</text>
</comment>
<accession>A0ABV7T3F4</accession>
<feature type="signal peptide" evidence="3">
    <location>
        <begin position="1"/>
        <end position="24"/>
    </location>
</feature>
<keyword evidence="3" id="KW-0732">Signal</keyword>
<dbReference type="InterPro" id="IPR019826">
    <property type="entry name" value="Carboxylesterase_B_AS"/>
</dbReference>
<reference evidence="6" key="1">
    <citation type="journal article" date="2019" name="Int. J. Syst. Evol. Microbiol.">
        <title>The Global Catalogue of Microorganisms (GCM) 10K type strain sequencing project: providing services to taxonomists for standard genome sequencing and annotation.</title>
        <authorList>
            <consortium name="The Broad Institute Genomics Platform"/>
            <consortium name="The Broad Institute Genome Sequencing Center for Infectious Disease"/>
            <person name="Wu L."/>
            <person name="Ma J."/>
        </authorList>
    </citation>
    <scope>NUCLEOTIDE SEQUENCE [LARGE SCALE GENOMIC DNA]</scope>
    <source>
        <strain evidence="6">KCTC 42739</strain>
    </source>
</reference>
<dbReference type="EC" id="3.1.1.-" evidence="3"/>
<keyword evidence="2 3" id="KW-0378">Hydrolase</keyword>
<evidence type="ECO:0000313" key="6">
    <source>
        <dbReference type="Proteomes" id="UP001595713"/>
    </source>
</evidence>
<organism evidence="5 6">
    <name type="scientific">Sphingomonas hylomeconis</name>
    <dbReference type="NCBI Taxonomy" id="1395958"/>
    <lineage>
        <taxon>Bacteria</taxon>
        <taxon>Pseudomonadati</taxon>
        <taxon>Pseudomonadota</taxon>
        <taxon>Alphaproteobacteria</taxon>
        <taxon>Sphingomonadales</taxon>
        <taxon>Sphingomonadaceae</taxon>
        <taxon>Sphingomonas</taxon>
    </lineage>
</organism>
<dbReference type="PANTHER" id="PTHR11559">
    <property type="entry name" value="CARBOXYLESTERASE"/>
    <property type="match status" value="1"/>
</dbReference>
<proteinExistence type="inferred from homology"/>
<dbReference type="InterPro" id="IPR002018">
    <property type="entry name" value="CarbesteraseB"/>
</dbReference>
<evidence type="ECO:0000259" key="4">
    <source>
        <dbReference type="Pfam" id="PF00135"/>
    </source>
</evidence>
<dbReference type="Pfam" id="PF00135">
    <property type="entry name" value="COesterase"/>
    <property type="match status" value="1"/>
</dbReference>
<feature type="domain" description="Carboxylesterase type B" evidence="4">
    <location>
        <begin position="26"/>
        <end position="496"/>
    </location>
</feature>
<dbReference type="PROSITE" id="PS00122">
    <property type="entry name" value="CARBOXYLESTERASE_B_1"/>
    <property type="match status" value="1"/>
</dbReference>
<evidence type="ECO:0000313" key="5">
    <source>
        <dbReference type="EMBL" id="MFC3582175.1"/>
    </source>
</evidence>
<dbReference type="Gene3D" id="3.40.50.1820">
    <property type="entry name" value="alpha/beta hydrolase"/>
    <property type="match status" value="1"/>
</dbReference>
<evidence type="ECO:0000256" key="1">
    <source>
        <dbReference type="ARBA" id="ARBA00005964"/>
    </source>
</evidence>
<evidence type="ECO:0000256" key="2">
    <source>
        <dbReference type="ARBA" id="ARBA00022801"/>
    </source>
</evidence>
<sequence length="544" mass="57600">MKNLSKGFAAAAALLMAVPTAAQAGPVVDTPAGRVRGVEQAGLRIFKGLPYAAAPIGWRRWKPPVALKPWQGVRDAAAFGPVCVQPKSRPGSIYAETYPAMSEDCLSLNIWAPAKAAKAPVMVWIHGGSLTGGASSETMYDGAALARQGVILVSINYRLGVLGYLAHPELSREGQGVSGNYGLLDQVAALHWVKANIAAFGGDPANVTIAGESAGALSVMYLMAAPQARGLFAKAIAQSAYMISTPELRSSSFGDIPAELIGTYLTGKLGATDLRGLRAMDAGAITDAAANAGYVPFGTVDGKVLPQQLAVTFDLGQQAPVPILAGFNSGEIRSLRFLAPPVPADVAHYSAEIRARYGDLADAYLKQYPANNVAESVLTGLRDALYGWTAERLVTKQAAVGAPSFLYYFDHGYPAANAADLYGFHASEIPYVFGNADKTPEFWPKIPTTPTEQALSDAMLGYWASFAREGVPSAAGQPRWPRYAANRGYMTFDGMPRAGTHLLPGMYELNEAVVCRRRAKGGVPWNWNVGVIAPPLPPKDARCT</sequence>
<evidence type="ECO:0000256" key="3">
    <source>
        <dbReference type="RuleBase" id="RU361235"/>
    </source>
</evidence>
<name>A0ABV7T3F4_9SPHN</name>
<dbReference type="InterPro" id="IPR050309">
    <property type="entry name" value="Type-B_Carboxylest/Lipase"/>
</dbReference>
<dbReference type="RefSeq" id="WP_261295838.1">
    <property type="nucleotide sequence ID" value="NZ_JANQBK010000020.1"/>
</dbReference>
<dbReference type="Proteomes" id="UP001595713">
    <property type="component" value="Unassembled WGS sequence"/>
</dbReference>
<dbReference type="SUPFAM" id="SSF53474">
    <property type="entry name" value="alpha/beta-Hydrolases"/>
    <property type="match status" value="1"/>
</dbReference>